<organism evidence="3 4">
    <name type="scientific">Oceanobacillus caeni</name>
    <dbReference type="NCBI Taxonomy" id="405946"/>
    <lineage>
        <taxon>Bacteria</taxon>
        <taxon>Bacillati</taxon>
        <taxon>Bacillota</taxon>
        <taxon>Bacilli</taxon>
        <taxon>Bacillales</taxon>
        <taxon>Bacillaceae</taxon>
        <taxon>Oceanobacillus</taxon>
    </lineage>
</organism>
<gene>
    <name evidence="3" type="ORF">AFL42_09715</name>
</gene>
<evidence type="ECO:0000259" key="2">
    <source>
        <dbReference type="Pfam" id="PF07853"/>
    </source>
</evidence>
<dbReference type="EMBL" id="LGTK01000029">
    <property type="protein sequence ID" value="KPH74611.1"/>
    <property type="molecule type" value="Genomic_DNA"/>
</dbReference>
<dbReference type="RefSeq" id="WP_047183615.1">
    <property type="nucleotide sequence ID" value="NZ_JAHHXM010000030.1"/>
</dbReference>
<name>A0ABR5MIZ7_9BACI</name>
<dbReference type="Proteomes" id="UP000037854">
    <property type="component" value="Unassembled WGS sequence"/>
</dbReference>
<feature type="domain" description="DUF1648" evidence="2">
    <location>
        <begin position="19"/>
        <end position="62"/>
    </location>
</feature>
<dbReference type="InterPro" id="IPR012867">
    <property type="entry name" value="DUF1648"/>
</dbReference>
<keyword evidence="1" id="KW-0472">Membrane</keyword>
<dbReference type="Pfam" id="PF07853">
    <property type="entry name" value="DUF1648"/>
    <property type="match status" value="1"/>
</dbReference>
<proteinExistence type="predicted"/>
<feature type="transmembrane region" description="Helical" evidence="1">
    <location>
        <begin position="120"/>
        <end position="142"/>
    </location>
</feature>
<reference evidence="3 4" key="1">
    <citation type="submission" date="2015-07" db="EMBL/GenBank/DDBJ databases">
        <title>High-quality draft genome sequence of Oceanobacillus caeni HM6, a bacillus isolated from a human feces.</title>
        <authorList>
            <person name="Kumar J."/>
            <person name="Verma M.K."/>
            <person name="Pandey R."/>
            <person name="Bhambi M."/>
            <person name="Chauhan N."/>
        </authorList>
    </citation>
    <scope>NUCLEOTIDE SEQUENCE [LARGE SCALE GENOMIC DNA]</scope>
    <source>
        <strain evidence="3 4">HM6</strain>
    </source>
</reference>
<keyword evidence="4" id="KW-1185">Reference proteome</keyword>
<evidence type="ECO:0000313" key="4">
    <source>
        <dbReference type="Proteomes" id="UP000037854"/>
    </source>
</evidence>
<feature type="transmembrane region" description="Helical" evidence="1">
    <location>
        <begin position="12"/>
        <end position="32"/>
    </location>
</feature>
<keyword evidence="1" id="KW-1133">Transmembrane helix</keyword>
<evidence type="ECO:0000256" key="1">
    <source>
        <dbReference type="SAM" id="Phobius"/>
    </source>
</evidence>
<accession>A0ABR5MIZ7</accession>
<evidence type="ECO:0000313" key="3">
    <source>
        <dbReference type="EMBL" id="KPH74611.1"/>
    </source>
</evidence>
<keyword evidence="1" id="KW-0812">Transmembrane</keyword>
<feature type="transmembrane region" description="Helical" evidence="1">
    <location>
        <begin position="58"/>
        <end position="80"/>
    </location>
</feature>
<comment type="caution">
    <text evidence="3">The sequence shown here is derived from an EMBL/GenBank/DDBJ whole genome shotgun (WGS) entry which is preliminary data.</text>
</comment>
<protein>
    <recommendedName>
        <fullName evidence="2">DUF1648 domain-containing protein</fullName>
    </recommendedName>
</protein>
<feature type="transmembrane region" description="Helical" evidence="1">
    <location>
        <begin position="148"/>
        <end position="168"/>
    </location>
</feature>
<sequence>MWGKVKNFYSPWIDVCSFLILIITVFYSIYYYTQLPDEIPTHFNLAGEPDAWNGKGTLIGFLVLYVFLLFQCFGLNYFLFIKQEDPKEALHFINLPFVKKEKLTETQLDRVVKYSSRMLAVMNLCISILFAFILYGMIQTAIGNRNGLGSIIIIVVVLLVGVSIYYIWKMYREVK</sequence>